<evidence type="ECO:0008006" key="4">
    <source>
        <dbReference type="Google" id="ProtNLM"/>
    </source>
</evidence>
<evidence type="ECO:0000256" key="1">
    <source>
        <dbReference type="SAM" id="MobiDB-lite"/>
    </source>
</evidence>
<evidence type="ECO:0000313" key="3">
    <source>
        <dbReference type="Proteomes" id="UP000037460"/>
    </source>
</evidence>
<dbReference type="AlphaFoldDB" id="A0A0M0JB80"/>
<proteinExistence type="predicted"/>
<dbReference type="Proteomes" id="UP000037460">
    <property type="component" value="Unassembled WGS sequence"/>
</dbReference>
<gene>
    <name evidence="2" type="ORF">Ctob_002151</name>
</gene>
<protein>
    <recommendedName>
        <fullName evidence="4">DDT domain-containing protein</fullName>
    </recommendedName>
</protein>
<reference evidence="3" key="1">
    <citation type="journal article" date="2015" name="PLoS Genet.">
        <title>Genome Sequence and Transcriptome Analyses of Chrysochromulina tobin: Metabolic Tools for Enhanced Algal Fitness in the Prominent Order Prymnesiales (Haptophyceae).</title>
        <authorList>
            <person name="Hovde B.T."/>
            <person name="Deodato C.R."/>
            <person name="Hunsperger H.M."/>
            <person name="Ryken S.A."/>
            <person name="Yost W."/>
            <person name="Jha R.K."/>
            <person name="Patterson J."/>
            <person name="Monnat R.J. Jr."/>
            <person name="Barlow S.B."/>
            <person name="Starkenburg S.R."/>
            <person name="Cattolico R.A."/>
        </authorList>
    </citation>
    <scope>NUCLEOTIDE SEQUENCE</scope>
    <source>
        <strain evidence="3">CCMP291</strain>
    </source>
</reference>
<keyword evidence="3" id="KW-1185">Reference proteome</keyword>
<organism evidence="2 3">
    <name type="scientific">Chrysochromulina tobinii</name>
    <dbReference type="NCBI Taxonomy" id="1460289"/>
    <lineage>
        <taxon>Eukaryota</taxon>
        <taxon>Haptista</taxon>
        <taxon>Haptophyta</taxon>
        <taxon>Prymnesiophyceae</taxon>
        <taxon>Prymnesiales</taxon>
        <taxon>Chrysochromulinaceae</taxon>
        <taxon>Chrysochromulina</taxon>
    </lineage>
</organism>
<sequence>MAFLIKLVVASGGSADMLDGWTIGRLTRGDKVYSDPDGVKMISRLQVVRHLHLDEAAGKRKLDAEKEQCKLAKQEEKRAAATSPPLRPIPPDALPAAESVCQEREAQRQKREAERAAARAEKEAQRAALVAEREARRAAVRADKKAEAEDRLHPKQLCDDAFRLPARPDHSQLGPAVWDAMLPQLPKRTGASALPGPPAKAREVNPGVPSAAFGDLLFVCDFVRALGPALALPAECAAAGQLAPLLGGSSAVEGAEAATSPKALEILHRQLLHVLLADSTAGEWWAAGTEPLPVLVNSEALDAAALSLSMAPRRLPPDAVNERNWPLVCVVVALRLHEWLAADEEPLLEVPKGGTRSAHAVTPLQRAVWAIWAARPTTYVEVHAALPAAEQLALLAMLVDGASQTAAAARAAEARHAESALVAAELQPKPKPDQAILVSSIRAELARQAAPAGKKRKSDGQPAASEGNAWLCEIGRLETVRRAAERHRLQGRVELLTRAELEACELELLLDTEAQCMPVDTLGRKRQSKTLFQAKALRHALLHRRDELRTARMEAERQLSQALLGGGAGSSTRQLCAALAAGRAAALEGDASIDGVGPLGMIRGRWMLTLMYDAYVALLAQLCDDRSPAALAAALQRSADLSTRTFSLGLDRWGRRYWRARVASSAAGEAVGLHATLCAPKALHATLCAPKALHATLCAPKALRRRAPRPCREFGSALPR</sequence>
<dbReference type="EMBL" id="JWZX01003159">
    <property type="protein sequence ID" value="KOO23750.1"/>
    <property type="molecule type" value="Genomic_DNA"/>
</dbReference>
<comment type="caution">
    <text evidence="2">The sequence shown here is derived from an EMBL/GenBank/DDBJ whole genome shotgun (WGS) entry which is preliminary data.</text>
</comment>
<name>A0A0M0JB80_9EUKA</name>
<feature type="compositionally biased region" description="Basic and acidic residues" evidence="1">
    <location>
        <begin position="101"/>
        <end position="119"/>
    </location>
</feature>
<feature type="region of interest" description="Disordered" evidence="1">
    <location>
        <begin position="73"/>
        <end position="119"/>
    </location>
</feature>
<accession>A0A0M0JB80</accession>
<evidence type="ECO:0000313" key="2">
    <source>
        <dbReference type="EMBL" id="KOO23750.1"/>
    </source>
</evidence>